<evidence type="ECO:0000256" key="1">
    <source>
        <dbReference type="SAM" id="Phobius"/>
    </source>
</evidence>
<dbReference type="AlphaFoldDB" id="A0A396JW01"/>
<protein>
    <recommendedName>
        <fullName evidence="3">Transmembrane protein</fullName>
    </recommendedName>
</protein>
<evidence type="ECO:0008006" key="3">
    <source>
        <dbReference type="Google" id="ProtNLM"/>
    </source>
</evidence>
<keyword evidence="1" id="KW-0472">Membrane</keyword>
<gene>
    <name evidence="2" type="ORF">MtrunA17_Chr1g0210641</name>
</gene>
<keyword evidence="1" id="KW-1133">Transmembrane helix</keyword>
<keyword evidence="1" id="KW-0812">Transmembrane</keyword>
<feature type="transmembrane region" description="Helical" evidence="1">
    <location>
        <begin position="15"/>
        <end position="35"/>
    </location>
</feature>
<dbReference type="Proteomes" id="UP000265566">
    <property type="component" value="Chromosome 1"/>
</dbReference>
<dbReference type="EMBL" id="PSQE01000001">
    <property type="protein sequence ID" value="RHN82510.1"/>
    <property type="molecule type" value="Genomic_DNA"/>
</dbReference>
<accession>A0A396JW01</accession>
<sequence length="62" mass="7264">MWTCVRLVFEVPLTYIYAISSFVYICAYLIIFIAFSNTHFIRMNEAVISGSFVSKILPFRFL</sequence>
<organism evidence="2">
    <name type="scientific">Medicago truncatula</name>
    <name type="common">Barrel medic</name>
    <name type="synonym">Medicago tribuloides</name>
    <dbReference type="NCBI Taxonomy" id="3880"/>
    <lineage>
        <taxon>Eukaryota</taxon>
        <taxon>Viridiplantae</taxon>
        <taxon>Streptophyta</taxon>
        <taxon>Embryophyta</taxon>
        <taxon>Tracheophyta</taxon>
        <taxon>Spermatophyta</taxon>
        <taxon>Magnoliopsida</taxon>
        <taxon>eudicotyledons</taxon>
        <taxon>Gunneridae</taxon>
        <taxon>Pentapetalae</taxon>
        <taxon>rosids</taxon>
        <taxon>fabids</taxon>
        <taxon>Fabales</taxon>
        <taxon>Fabaceae</taxon>
        <taxon>Papilionoideae</taxon>
        <taxon>50 kb inversion clade</taxon>
        <taxon>NPAAA clade</taxon>
        <taxon>Hologalegina</taxon>
        <taxon>IRL clade</taxon>
        <taxon>Trifolieae</taxon>
        <taxon>Medicago</taxon>
    </lineage>
</organism>
<name>A0A396JW01_MEDTR</name>
<reference evidence="2" key="1">
    <citation type="journal article" date="2018" name="Nat. Plants">
        <title>Whole-genome landscape of Medicago truncatula symbiotic genes.</title>
        <authorList>
            <person name="Pecrix Y."/>
            <person name="Gamas P."/>
            <person name="Carrere S."/>
        </authorList>
    </citation>
    <scope>NUCLEOTIDE SEQUENCE</scope>
    <source>
        <tissue evidence="2">Leaves</tissue>
    </source>
</reference>
<proteinExistence type="predicted"/>
<dbReference type="Gramene" id="rna6681">
    <property type="protein sequence ID" value="RHN82510.1"/>
    <property type="gene ID" value="gene6681"/>
</dbReference>
<evidence type="ECO:0000313" key="2">
    <source>
        <dbReference type="EMBL" id="RHN82510.1"/>
    </source>
</evidence>
<comment type="caution">
    <text evidence="2">The sequence shown here is derived from an EMBL/GenBank/DDBJ whole genome shotgun (WGS) entry which is preliminary data.</text>
</comment>